<gene>
    <name evidence="2" type="ORF">E5J99_04285</name>
</gene>
<comment type="caution">
    <text evidence="2">The sequence shown here is derived from an EMBL/GenBank/DDBJ whole genome shotgun (WGS) entry which is preliminary data.</text>
</comment>
<protein>
    <submittedName>
        <fullName evidence="2">Uncharacterized protein</fullName>
    </submittedName>
</protein>
<name>A0A4Z0PNW6_9BACT</name>
<evidence type="ECO:0000313" key="3">
    <source>
        <dbReference type="Proteomes" id="UP000297739"/>
    </source>
</evidence>
<organism evidence="2 3">
    <name type="scientific">Hymenobacter elongatus</name>
    <dbReference type="NCBI Taxonomy" id="877208"/>
    <lineage>
        <taxon>Bacteria</taxon>
        <taxon>Pseudomonadati</taxon>
        <taxon>Bacteroidota</taxon>
        <taxon>Cytophagia</taxon>
        <taxon>Cytophagales</taxon>
        <taxon>Hymenobacteraceae</taxon>
        <taxon>Hymenobacter</taxon>
    </lineage>
</organism>
<dbReference type="AlphaFoldDB" id="A0A4Z0PNW6"/>
<evidence type="ECO:0000313" key="2">
    <source>
        <dbReference type="EMBL" id="TGE18968.1"/>
    </source>
</evidence>
<keyword evidence="3" id="KW-1185">Reference proteome</keyword>
<dbReference type="Proteomes" id="UP000297739">
    <property type="component" value="Unassembled WGS sequence"/>
</dbReference>
<dbReference type="RefSeq" id="WP_135496480.1">
    <property type="nucleotide sequence ID" value="NZ_SRLD01000005.1"/>
</dbReference>
<dbReference type="OrthoDB" id="885033at2"/>
<keyword evidence="1" id="KW-0732">Signal</keyword>
<feature type="chain" id="PRO_5021442610" evidence="1">
    <location>
        <begin position="24"/>
        <end position="166"/>
    </location>
</feature>
<feature type="signal peptide" evidence="1">
    <location>
        <begin position="1"/>
        <end position="23"/>
    </location>
</feature>
<accession>A0A4Z0PNW6</accession>
<sequence>MSFLLRGFLTTALVGSLAFGSQAQTTPPAAPATTATPALLLRPNQMVGEKYKEYLNKRYAADKEARAVIHLFNRKHTGGVVWLLTGAGAIGFVASQAGTKTTSSGTHTVEVTPLGWGLLLGVFGGVGIGKLARFNNEKLYATLADYDLSHAFPGTVMGKVQDKDYR</sequence>
<proteinExistence type="predicted"/>
<evidence type="ECO:0000256" key="1">
    <source>
        <dbReference type="SAM" id="SignalP"/>
    </source>
</evidence>
<dbReference type="EMBL" id="SRLD01000005">
    <property type="protein sequence ID" value="TGE18968.1"/>
    <property type="molecule type" value="Genomic_DNA"/>
</dbReference>
<reference evidence="2 3" key="1">
    <citation type="submission" date="2019-04" db="EMBL/GenBank/DDBJ databases">
        <authorList>
            <person name="Feng G."/>
            <person name="Zhang J."/>
            <person name="Zhu H."/>
        </authorList>
    </citation>
    <scope>NUCLEOTIDE SEQUENCE [LARGE SCALE GENOMIC DNA]</scope>
    <source>
        <strain evidence="2 3">JCM 17223</strain>
    </source>
</reference>